<gene>
    <name evidence="1" type="ORF">SDC9_11303</name>
</gene>
<evidence type="ECO:0000313" key="1">
    <source>
        <dbReference type="EMBL" id="MPL65639.1"/>
    </source>
</evidence>
<proteinExistence type="predicted"/>
<name>A0A644TFZ7_9ZZZZ</name>
<dbReference type="AlphaFoldDB" id="A0A644TFZ7"/>
<evidence type="ECO:0008006" key="2">
    <source>
        <dbReference type="Google" id="ProtNLM"/>
    </source>
</evidence>
<sequence>MESRIAQELKLRYQPVGILFTNDKPDNAMQFIEGRRGCVVGMLNAAAKGRTAVFDRKTAGCIGGEVGLGFGNAYPKMPGGIEYFLSTGRGEGYMPGEGYKKTPELAKHFVDQLPMTDIPYQYVVFTPLSQVDREKENPQLVVFYANADQLSALVVLANFNRETSDNVMIPFGAGCQTTCLIPYSESQREQPKAVIGLVDITVRPMVDADLLSFTVPYTMFQEMEDNINGSFIEKHLWHKIRERIPAVK</sequence>
<organism evidence="1">
    <name type="scientific">bioreactor metagenome</name>
    <dbReference type="NCBI Taxonomy" id="1076179"/>
    <lineage>
        <taxon>unclassified sequences</taxon>
        <taxon>metagenomes</taxon>
        <taxon>ecological metagenomes</taxon>
    </lineage>
</organism>
<comment type="caution">
    <text evidence="1">The sequence shown here is derived from an EMBL/GenBank/DDBJ whole genome shotgun (WGS) entry which is preliminary data.</text>
</comment>
<reference evidence="1" key="1">
    <citation type="submission" date="2019-08" db="EMBL/GenBank/DDBJ databases">
        <authorList>
            <person name="Kucharzyk K."/>
            <person name="Murdoch R.W."/>
            <person name="Higgins S."/>
            <person name="Loffler F."/>
        </authorList>
    </citation>
    <scope>NUCLEOTIDE SEQUENCE</scope>
</reference>
<dbReference type="EMBL" id="VSSQ01000029">
    <property type="protein sequence ID" value="MPL65639.1"/>
    <property type="molecule type" value="Genomic_DNA"/>
</dbReference>
<dbReference type="InterPro" id="IPR003748">
    <property type="entry name" value="DUF169"/>
</dbReference>
<protein>
    <recommendedName>
        <fullName evidence="2">ArCR</fullName>
    </recommendedName>
</protein>
<dbReference type="Pfam" id="PF02596">
    <property type="entry name" value="DUF169"/>
    <property type="match status" value="1"/>
</dbReference>
<accession>A0A644TFZ7</accession>